<comment type="subcellular location">
    <subcellularLocation>
        <location evidence="1">Nucleus</location>
    </subcellularLocation>
</comment>
<comment type="similarity">
    <text evidence="2 4">Belongs to the MAK16 family.</text>
</comment>
<sequence length="309" mass="36255">MNQDDVVWGVINRSFCSYKVHTKSQKFCRHEYNLTGLCSRHSCPLANSKYATIREEGGIIYLFMKTAERSCFPNQQWERVKLSRNFDKAIYQINENLLFWDNFIKQKCKQRFVRITQYLIRMRKLRLGRTKKLVPLQRKIERRTRRREEKALIAAHLDTAIEKELLSRLKAGTYGDIYNFPQSVFDKALEAEEVERDSEAEDEEEDGEASDAEVEIDKELQQELEKEEPEGDEFVEYESGEDSDAESESGAVEAMPSDFELEEEEEDVEDLPVPQKVSTGRPPIRKRRVEIEYEYEPSSSEPQKAKQKK</sequence>
<keyword evidence="3 4" id="KW-0539">Nucleus</keyword>
<evidence type="ECO:0000256" key="2">
    <source>
        <dbReference type="ARBA" id="ARBA00005514"/>
    </source>
</evidence>
<gene>
    <name evidence="7" type="ORF">NTJ_01635</name>
</gene>
<dbReference type="InterPro" id="IPR006958">
    <property type="entry name" value="Mak16"/>
</dbReference>
<feature type="compositionally biased region" description="Basic and acidic residues" evidence="5">
    <location>
        <begin position="215"/>
        <end position="224"/>
    </location>
</feature>
<dbReference type="PANTHER" id="PTHR23405:SF4">
    <property type="entry name" value="PROTEIN MAK16 HOMOLOG"/>
    <property type="match status" value="1"/>
</dbReference>
<evidence type="ECO:0000256" key="5">
    <source>
        <dbReference type="SAM" id="MobiDB-lite"/>
    </source>
</evidence>
<evidence type="ECO:0000256" key="3">
    <source>
        <dbReference type="ARBA" id="ARBA00023242"/>
    </source>
</evidence>
<feature type="domain" description="Ribosomal eL28/Mak16" evidence="6">
    <location>
        <begin position="6"/>
        <end position="118"/>
    </location>
</feature>
<dbReference type="Pfam" id="PF01778">
    <property type="entry name" value="Ribosomal_L28e"/>
    <property type="match status" value="1"/>
</dbReference>
<evidence type="ECO:0000256" key="1">
    <source>
        <dbReference type="ARBA" id="ARBA00004123"/>
    </source>
</evidence>
<dbReference type="InterPro" id="IPR029004">
    <property type="entry name" value="Ribosomal_eL28/Mak16"/>
</dbReference>
<organism evidence="7 8">
    <name type="scientific">Nesidiocoris tenuis</name>
    <dbReference type="NCBI Taxonomy" id="355587"/>
    <lineage>
        <taxon>Eukaryota</taxon>
        <taxon>Metazoa</taxon>
        <taxon>Ecdysozoa</taxon>
        <taxon>Arthropoda</taxon>
        <taxon>Hexapoda</taxon>
        <taxon>Insecta</taxon>
        <taxon>Pterygota</taxon>
        <taxon>Neoptera</taxon>
        <taxon>Paraneoptera</taxon>
        <taxon>Hemiptera</taxon>
        <taxon>Heteroptera</taxon>
        <taxon>Panheteroptera</taxon>
        <taxon>Cimicomorpha</taxon>
        <taxon>Miridae</taxon>
        <taxon>Dicyphina</taxon>
        <taxon>Nesidiocoris</taxon>
    </lineage>
</organism>
<dbReference type="PIRSF" id="PIRSF003352">
    <property type="entry name" value="MAK16"/>
    <property type="match status" value="1"/>
</dbReference>
<dbReference type="PANTHER" id="PTHR23405">
    <property type="entry name" value="MAINTENANCE OF KILLER 16 MAK16 PROTEIN-RELATED"/>
    <property type="match status" value="1"/>
</dbReference>
<protein>
    <recommendedName>
        <fullName evidence="4">Protein MAK16 homolog</fullName>
    </recommendedName>
</protein>
<evidence type="ECO:0000313" key="8">
    <source>
        <dbReference type="Proteomes" id="UP001307889"/>
    </source>
</evidence>
<reference evidence="7 8" key="1">
    <citation type="submission" date="2023-09" db="EMBL/GenBank/DDBJ databases">
        <title>Nesidiocoris tenuis whole genome shotgun sequence.</title>
        <authorList>
            <person name="Shibata T."/>
            <person name="Shimoda M."/>
            <person name="Kobayashi T."/>
            <person name="Uehara T."/>
        </authorList>
    </citation>
    <scope>NUCLEOTIDE SEQUENCE [LARGE SCALE GENOMIC DNA]</scope>
    <source>
        <strain evidence="7 8">Japan</strain>
    </source>
</reference>
<accession>A0ABN7A936</accession>
<feature type="region of interest" description="Disordered" evidence="5">
    <location>
        <begin position="191"/>
        <end position="309"/>
    </location>
</feature>
<dbReference type="Proteomes" id="UP001307889">
    <property type="component" value="Chromosome 1"/>
</dbReference>
<proteinExistence type="inferred from homology"/>
<feature type="compositionally biased region" description="Acidic residues" evidence="5">
    <location>
        <begin position="225"/>
        <end position="247"/>
    </location>
</feature>
<dbReference type="Pfam" id="PF04874">
    <property type="entry name" value="Mak16"/>
    <property type="match status" value="1"/>
</dbReference>
<name>A0ABN7A936_9HEMI</name>
<dbReference type="EMBL" id="AP028909">
    <property type="protein sequence ID" value="BES88828.1"/>
    <property type="molecule type" value="Genomic_DNA"/>
</dbReference>
<feature type="compositionally biased region" description="Acidic residues" evidence="5">
    <location>
        <begin position="259"/>
        <end position="270"/>
    </location>
</feature>
<keyword evidence="8" id="KW-1185">Reference proteome</keyword>
<feature type="compositionally biased region" description="Acidic residues" evidence="5">
    <location>
        <begin position="191"/>
        <end position="214"/>
    </location>
</feature>
<evidence type="ECO:0000259" key="6">
    <source>
        <dbReference type="Pfam" id="PF01778"/>
    </source>
</evidence>
<evidence type="ECO:0000313" key="7">
    <source>
        <dbReference type="EMBL" id="BES88828.1"/>
    </source>
</evidence>
<dbReference type="Gene3D" id="3.30.390.110">
    <property type="match status" value="1"/>
</dbReference>
<evidence type="ECO:0000256" key="4">
    <source>
        <dbReference type="PIRNR" id="PIRNR003352"/>
    </source>
</evidence>